<gene>
    <name evidence="1" type="ORF">OGATHE_006524</name>
</gene>
<reference evidence="1" key="2">
    <citation type="submission" date="2021-01" db="EMBL/GenBank/DDBJ databases">
        <authorList>
            <person name="Schikora-Tamarit M.A."/>
        </authorList>
    </citation>
    <scope>NUCLEOTIDE SEQUENCE</scope>
    <source>
        <strain evidence="1">NCAIM Y.01608</strain>
    </source>
</reference>
<comment type="caution">
    <text evidence="1">The sequence shown here is derived from an EMBL/GenBank/DDBJ whole genome shotgun (WGS) entry which is preliminary data.</text>
</comment>
<dbReference type="Proteomes" id="UP000788993">
    <property type="component" value="Unassembled WGS sequence"/>
</dbReference>
<dbReference type="AlphaFoldDB" id="A0A9P8NRF5"/>
<evidence type="ECO:0000313" key="2">
    <source>
        <dbReference type="Proteomes" id="UP000788993"/>
    </source>
</evidence>
<keyword evidence="2" id="KW-1185">Reference proteome</keyword>
<name>A0A9P8NRF5_9ASCO</name>
<sequence length="104" mass="11713">MSEADILRRDTSIMEGVQSHLSSRFTNGLSSNDTHHLTWIHKGFQKLLLYGSQNPLKCIFIQSEFFKNSSGGQSRTDKALEQQGGIFLSLCQNLALSTNDFEFL</sequence>
<accession>A0A9P8NRF5</accession>
<reference evidence="1" key="1">
    <citation type="journal article" date="2021" name="Open Biol.">
        <title>Shared evolutionary footprints suggest mitochondrial oxidative damage underlies multiple complex I losses in fungi.</title>
        <authorList>
            <person name="Schikora-Tamarit M.A."/>
            <person name="Marcet-Houben M."/>
            <person name="Nosek J."/>
            <person name="Gabaldon T."/>
        </authorList>
    </citation>
    <scope>NUCLEOTIDE SEQUENCE</scope>
    <source>
        <strain evidence="1">NCAIM Y.01608</strain>
    </source>
</reference>
<protein>
    <submittedName>
        <fullName evidence="1">Uncharacterized protein</fullName>
    </submittedName>
</protein>
<organism evidence="1 2">
    <name type="scientific">Ogataea polymorpha</name>
    <dbReference type="NCBI Taxonomy" id="460523"/>
    <lineage>
        <taxon>Eukaryota</taxon>
        <taxon>Fungi</taxon>
        <taxon>Dikarya</taxon>
        <taxon>Ascomycota</taxon>
        <taxon>Saccharomycotina</taxon>
        <taxon>Pichiomycetes</taxon>
        <taxon>Pichiales</taxon>
        <taxon>Pichiaceae</taxon>
        <taxon>Ogataea</taxon>
    </lineage>
</organism>
<proteinExistence type="predicted"/>
<dbReference type="EMBL" id="JAEUBD010001571">
    <property type="protein sequence ID" value="KAH3658798.1"/>
    <property type="molecule type" value="Genomic_DNA"/>
</dbReference>
<evidence type="ECO:0000313" key="1">
    <source>
        <dbReference type="EMBL" id="KAH3658798.1"/>
    </source>
</evidence>